<dbReference type="Proteomes" id="UP000824596">
    <property type="component" value="Unassembled WGS sequence"/>
</dbReference>
<protein>
    <submittedName>
        <fullName evidence="1">Uncharacterized protein</fullName>
    </submittedName>
</protein>
<name>A0A9P8N0I4_9HYPO</name>
<sequence>MEIQYRDSLPDDVRSGFDKAVEALPQEHLRAPVTGDEVNSPEEALHWFLKCPDLGFSTP</sequence>
<keyword evidence="2" id="KW-1185">Reference proteome</keyword>
<dbReference type="OrthoDB" id="5414341at2759"/>
<dbReference type="RefSeq" id="XP_044720030.1">
    <property type="nucleotide sequence ID" value="XM_044865090.1"/>
</dbReference>
<dbReference type="GeneID" id="68355748"/>
<organism evidence="1 2">
    <name type="scientific">Hirsutella rhossiliensis</name>
    <dbReference type="NCBI Taxonomy" id="111463"/>
    <lineage>
        <taxon>Eukaryota</taxon>
        <taxon>Fungi</taxon>
        <taxon>Dikarya</taxon>
        <taxon>Ascomycota</taxon>
        <taxon>Pezizomycotina</taxon>
        <taxon>Sordariomycetes</taxon>
        <taxon>Hypocreomycetidae</taxon>
        <taxon>Hypocreales</taxon>
        <taxon>Ophiocordycipitaceae</taxon>
        <taxon>Hirsutella</taxon>
    </lineage>
</organism>
<gene>
    <name evidence="1" type="ORF">HRG_06619</name>
</gene>
<evidence type="ECO:0000313" key="1">
    <source>
        <dbReference type="EMBL" id="KAH0962517.1"/>
    </source>
</evidence>
<dbReference type="AlphaFoldDB" id="A0A9P8N0I4"/>
<proteinExistence type="predicted"/>
<comment type="caution">
    <text evidence="1">The sequence shown here is derived from an EMBL/GenBank/DDBJ whole genome shotgun (WGS) entry which is preliminary data.</text>
</comment>
<evidence type="ECO:0000313" key="2">
    <source>
        <dbReference type="Proteomes" id="UP000824596"/>
    </source>
</evidence>
<dbReference type="EMBL" id="JAIZPD010000006">
    <property type="protein sequence ID" value="KAH0962517.1"/>
    <property type="molecule type" value="Genomic_DNA"/>
</dbReference>
<accession>A0A9P8N0I4</accession>
<reference evidence="1" key="1">
    <citation type="submission" date="2021-09" db="EMBL/GenBank/DDBJ databases">
        <title>A high-quality genome of the endoparasitic fungus Hirsutella rhossiliensis with a comparison of Hirsutella genomes reveals transposable elements contributing to genome size variation.</title>
        <authorList>
            <person name="Lin R."/>
            <person name="Jiao Y."/>
            <person name="Sun X."/>
            <person name="Ling J."/>
            <person name="Xie B."/>
            <person name="Cheng X."/>
        </authorList>
    </citation>
    <scope>NUCLEOTIDE SEQUENCE</scope>
    <source>
        <strain evidence="1">HR02</strain>
    </source>
</reference>